<evidence type="ECO:0000256" key="2">
    <source>
        <dbReference type="ARBA" id="ARBA00023125"/>
    </source>
</evidence>
<dbReference type="Pfam" id="PF00392">
    <property type="entry name" value="GntR"/>
    <property type="match status" value="1"/>
</dbReference>
<evidence type="ECO:0000259" key="4">
    <source>
        <dbReference type="PROSITE" id="PS50949"/>
    </source>
</evidence>
<dbReference type="InterPro" id="IPR036388">
    <property type="entry name" value="WH-like_DNA-bd_sf"/>
</dbReference>
<dbReference type="PANTHER" id="PTHR44846:SF17">
    <property type="entry name" value="GNTR-FAMILY TRANSCRIPTIONAL REGULATOR"/>
    <property type="match status" value="1"/>
</dbReference>
<dbReference type="PRINTS" id="PR00035">
    <property type="entry name" value="HTHGNTR"/>
</dbReference>
<reference evidence="5 6" key="1">
    <citation type="submission" date="2023-02" db="EMBL/GenBank/DDBJ databases">
        <authorList>
            <person name="Mo P."/>
        </authorList>
    </citation>
    <scope>NUCLEOTIDE SEQUENCE [LARGE SCALE GENOMIC DNA]</scope>
    <source>
        <strain evidence="5 6">HUAS 3</strain>
    </source>
</reference>
<evidence type="ECO:0000313" key="6">
    <source>
        <dbReference type="Proteomes" id="UP001219605"/>
    </source>
</evidence>
<dbReference type="InterPro" id="IPR036390">
    <property type="entry name" value="WH_DNA-bd_sf"/>
</dbReference>
<keyword evidence="6" id="KW-1185">Reference proteome</keyword>
<dbReference type="Gene3D" id="1.10.10.10">
    <property type="entry name" value="Winged helix-like DNA-binding domain superfamily/Winged helix DNA-binding domain"/>
    <property type="match status" value="1"/>
</dbReference>
<sequence length="137" mass="15070">MSDQPGEPDPAYRQLAAILREQITSGAIPPGGMLPFEKRLAQEYGVGRQTVRQALDVLRTEGLVVSERGYGTRVVEQQHRQIIRVPRSARIRLRMPTDAERVELGIEPGAIVPVAVIHVGAQTRGPFRGDTCDFTTA</sequence>
<gene>
    <name evidence="5" type="ORF">PVK37_12520</name>
</gene>
<dbReference type="SUPFAM" id="SSF46785">
    <property type="entry name" value="Winged helix' DNA-binding domain"/>
    <property type="match status" value="1"/>
</dbReference>
<keyword evidence="1" id="KW-0805">Transcription regulation</keyword>
<dbReference type="EMBL" id="CP118615">
    <property type="protein sequence ID" value="WDZ87158.1"/>
    <property type="molecule type" value="Genomic_DNA"/>
</dbReference>
<dbReference type="PANTHER" id="PTHR44846">
    <property type="entry name" value="MANNOSYL-D-GLYCERATE TRANSPORT/METABOLISM SYSTEM REPRESSOR MNGR-RELATED"/>
    <property type="match status" value="1"/>
</dbReference>
<dbReference type="PROSITE" id="PS50949">
    <property type="entry name" value="HTH_GNTR"/>
    <property type="match status" value="1"/>
</dbReference>
<organism evidence="5 6">
    <name type="scientific">Micromonospora cathayae</name>
    <dbReference type="NCBI Taxonomy" id="3028804"/>
    <lineage>
        <taxon>Bacteria</taxon>
        <taxon>Bacillati</taxon>
        <taxon>Actinomycetota</taxon>
        <taxon>Actinomycetes</taxon>
        <taxon>Micromonosporales</taxon>
        <taxon>Micromonosporaceae</taxon>
        <taxon>Micromonospora</taxon>
    </lineage>
</organism>
<dbReference type="Proteomes" id="UP001219605">
    <property type="component" value="Chromosome"/>
</dbReference>
<accession>A0ABY7ZYR8</accession>
<feature type="domain" description="HTH gntR-type" evidence="4">
    <location>
        <begin position="9"/>
        <end position="77"/>
    </location>
</feature>
<evidence type="ECO:0000313" key="5">
    <source>
        <dbReference type="EMBL" id="WDZ87158.1"/>
    </source>
</evidence>
<dbReference type="InterPro" id="IPR000524">
    <property type="entry name" value="Tscrpt_reg_HTH_GntR"/>
</dbReference>
<dbReference type="InterPro" id="IPR050679">
    <property type="entry name" value="Bact_HTH_transcr_reg"/>
</dbReference>
<protein>
    <submittedName>
        <fullName evidence="5">GntR family transcriptional regulator</fullName>
    </submittedName>
</protein>
<name>A0ABY7ZYR8_9ACTN</name>
<keyword evidence="2" id="KW-0238">DNA-binding</keyword>
<evidence type="ECO:0000256" key="3">
    <source>
        <dbReference type="ARBA" id="ARBA00023163"/>
    </source>
</evidence>
<dbReference type="SMART" id="SM00345">
    <property type="entry name" value="HTH_GNTR"/>
    <property type="match status" value="1"/>
</dbReference>
<dbReference type="CDD" id="cd07377">
    <property type="entry name" value="WHTH_GntR"/>
    <property type="match status" value="1"/>
</dbReference>
<keyword evidence="3" id="KW-0804">Transcription</keyword>
<proteinExistence type="predicted"/>
<evidence type="ECO:0000256" key="1">
    <source>
        <dbReference type="ARBA" id="ARBA00023015"/>
    </source>
</evidence>
<dbReference type="RefSeq" id="WP_275034052.1">
    <property type="nucleotide sequence ID" value="NZ_CP118615.1"/>
</dbReference>